<dbReference type="PRINTS" id="PR00807">
    <property type="entry name" value="AMBALLERGEN"/>
</dbReference>
<accession>A0A808QR56</accession>
<keyword evidence="11" id="KW-0325">Glycoprotein</keyword>
<evidence type="ECO:0000256" key="5">
    <source>
        <dbReference type="ARBA" id="ARBA00011245"/>
    </source>
</evidence>
<evidence type="ECO:0000256" key="7">
    <source>
        <dbReference type="ARBA" id="ARBA00022723"/>
    </source>
</evidence>
<evidence type="ECO:0000256" key="12">
    <source>
        <dbReference type="ARBA" id="ARBA00023239"/>
    </source>
</evidence>
<evidence type="ECO:0000256" key="8">
    <source>
        <dbReference type="ARBA" id="ARBA00022729"/>
    </source>
</evidence>
<dbReference type="EMBL" id="MH087431">
    <property type="protein sequence ID" value="AVW83024.1"/>
    <property type="molecule type" value="mRNA"/>
</dbReference>
<keyword evidence="10" id="KW-1015">Disulfide bond</keyword>
<evidence type="ECO:0000256" key="4">
    <source>
        <dbReference type="ARBA" id="ARBA00008800"/>
    </source>
</evidence>
<dbReference type="InterPro" id="IPR012334">
    <property type="entry name" value="Pectin_lyas_fold"/>
</dbReference>
<comment type="function">
    <text evidence="2">Has pectate lyase activity.</text>
</comment>
<dbReference type="GO" id="GO:0030570">
    <property type="term" value="F:pectate lyase activity"/>
    <property type="evidence" value="ECO:0007669"/>
    <property type="project" value="UniProtKB-EC"/>
</dbReference>
<keyword evidence="7 13" id="KW-0479">Metal-binding</keyword>
<dbReference type="SMART" id="SM00656">
    <property type="entry name" value="Amb_all"/>
    <property type="match status" value="1"/>
</dbReference>
<dbReference type="EC" id="4.2.2.2" evidence="6 13"/>
<comment type="catalytic activity">
    <reaction evidence="1 13">
        <text>Eliminative cleavage of (1-&gt;4)-alpha-D-galacturonan to give oligosaccharides with 4-deoxy-alpha-D-galact-4-enuronosyl groups at their non-reducing ends.</text>
        <dbReference type="EC" id="4.2.2.2"/>
    </reaction>
</comment>
<dbReference type="SUPFAM" id="SSF51126">
    <property type="entry name" value="Pectin lyase-like"/>
    <property type="match status" value="1"/>
</dbReference>
<evidence type="ECO:0000259" key="14">
    <source>
        <dbReference type="SMART" id="SM00656"/>
    </source>
</evidence>
<dbReference type="AlphaFoldDB" id="A0A808QR56"/>
<feature type="chain" id="PRO_5033099759" description="Pectate lyase" evidence="13">
    <location>
        <begin position="22"/>
        <end position="397"/>
    </location>
</feature>
<sequence length="397" mass="43130">MEIHYFVILFTAAFVFVGAAARADIGDELVAAQLNSTRRGLHESCAAHNIIDKCWRCRADWEKNRQALAKCAQGFAKGTTGGLGGEIYVVTDCSDDNAANPKPGTLRCAVTQDKPLWIIFKKDMVIKLKHELVINKDKTIDGRGANVEITCGGLTIHNVCNVIIHNIHIHDIKVTEGGIIKATDGKPGHRHKSDGDGICVAGSSKIWIDHCTLSHGPDGLIDVTLGSTAVTISNCKFSHHQKILLLGADNSHVDDKKMHVTVAFNRFAEACDQRMPRCRFGFFQVVNNDYTSWGTYAIGGSANPTILSQGNRFHAPNDPMKKNVLVRADAPHAESMKWNWRSEKDLLENGAIFVASGCDPHLTPEQKSHLIPAEPGSAVLQLTGCAGTLKCVPGKPC</sequence>
<dbReference type="GO" id="GO:0045490">
    <property type="term" value="P:pectin catabolic process"/>
    <property type="evidence" value="ECO:0007669"/>
    <property type="project" value="UniProtKB-UniPathway"/>
</dbReference>
<dbReference type="InterPro" id="IPR002022">
    <property type="entry name" value="Pec_lyase"/>
</dbReference>
<dbReference type="Gene3D" id="2.160.20.10">
    <property type="entry name" value="Single-stranded right-handed beta-helix, Pectin lyase-like"/>
    <property type="match status" value="1"/>
</dbReference>
<evidence type="ECO:0000256" key="6">
    <source>
        <dbReference type="ARBA" id="ARBA00012272"/>
    </source>
</evidence>
<evidence type="ECO:0000256" key="10">
    <source>
        <dbReference type="ARBA" id="ARBA00023157"/>
    </source>
</evidence>
<comment type="similarity">
    <text evidence="4">Belongs to the polysaccharide lyase 1 family. Amb a subfamily.</text>
</comment>
<comment type="subunit">
    <text evidence="5">Monomer.</text>
</comment>
<comment type="pathway">
    <text evidence="3 13">Glycan metabolism; pectin degradation; 2-dehydro-3-deoxy-D-gluconate from pectin: step 2/5.</text>
</comment>
<comment type="cofactor">
    <cofactor evidence="13">
        <name>Ca(2+)</name>
        <dbReference type="ChEBI" id="CHEBI:29108"/>
    </cofactor>
    <text evidence="13">Binds 1 Ca(2+) ion. Required for its activity.</text>
</comment>
<evidence type="ECO:0000256" key="13">
    <source>
        <dbReference type="RuleBase" id="RU361123"/>
    </source>
</evidence>
<dbReference type="PANTHER" id="PTHR31683:SF159">
    <property type="entry name" value="PECTATE LYASE"/>
    <property type="match status" value="1"/>
</dbReference>
<dbReference type="GO" id="GO:0046872">
    <property type="term" value="F:metal ion binding"/>
    <property type="evidence" value="ECO:0007669"/>
    <property type="project" value="UniProtKB-KW"/>
</dbReference>
<evidence type="ECO:0000256" key="2">
    <source>
        <dbReference type="ARBA" id="ARBA00002799"/>
    </source>
</evidence>
<feature type="domain" description="Pectate lyase" evidence="14">
    <location>
        <begin position="123"/>
        <end position="319"/>
    </location>
</feature>
<evidence type="ECO:0000256" key="9">
    <source>
        <dbReference type="ARBA" id="ARBA00022837"/>
    </source>
</evidence>
<organism evidence="15">
    <name type="scientific">Artemisia sieversiana</name>
    <dbReference type="NCBI Taxonomy" id="205378"/>
    <lineage>
        <taxon>Eukaryota</taxon>
        <taxon>Viridiplantae</taxon>
        <taxon>Streptophyta</taxon>
        <taxon>Embryophyta</taxon>
        <taxon>Tracheophyta</taxon>
        <taxon>Spermatophyta</taxon>
        <taxon>Magnoliopsida</taxon>
        <taxon>eudicotyledons</taxon>
        <taxon>Gunneridae</taxon>
        <taxon>Pentapetalae</taxon>
        <taxon>asterids</taxon>
        <taxon>campanulids</taxon>
        <taxon>Asterales</taxon>
        <taxon>Asteraceae</taxon>
        <taxon>Asteroideae</taxon>
        <taxon>Anthemideae</taxon>
        <taxon>Artemisiinae</taxon>
        <taxon>Artemisia</taxon>
    </lineage>
</organism>
<dbReference type="InterPro" id="IPR045032">
    <property type="entry name" value="PEL"/>
</dbReference>
<dbReference type="UniPathway" id="UPA00545">
    <property type="reaction ID" value="UER00824"/>
</dbReference>
<feature type="signal peptide" evidence="13">
    <location>
        <begin position="1"/>
        <end position="21"/>
    </location>
</feature>
<dbReference type="InterPro" id="IPR018082">
    <property type="entry name" value="AmbAllergen"/>
</dbReference>
<keyword evidence="9 13" id="KW-0106">Calcium</keyword>
<keyword evidence="12 13" id="KW-0456">Lyase</keyword>
<evidence type="ECO:0000256" key="11">
    <source>
        <dbReference type="ARBA" id="ARBA00023180"/>
    </source>
</evidence>
<evidence type="ECO:0000313" key="15">
    <source>
        <dbReference type="EMBL" id="AVW83024.1"/>
    </source>
</evidence>
<dbReference type="InterPro" id="IPR011050">
    <property type="entry name" value="Pectin_lyase_fold/virulence"/>
</dbReference>
<dbReference type="Pfam" id="PF00544">
    <property type="entry name" value="Pectate_lyase_4"/>
    <property type="match status" value="1"/>
</dbReference>
<evidence type="ECO:0000256" key="1">
    <source>
        <dbReference type="ARBA" id="ARBA00000695"/>
    </source>
</evidence>
<protein>
    <recommendedName>
        <fullName evidence="6 13">Pectate lyase</fullName>
        <ecNumber evidence="6 13">4.2.2.2</ecNumber>
    </recommendedName>
</protein>
<name>A0A808QR56_9ASTR</name>
<dbReference type="PANTHER" id="PTHR31683">
    <property type="entry name" value="PECTATE LYASE 18-RELATED"/>
    <property type="match status" value="1"/>
</dbReference>
<reference evidence="15" key="1">
    <citation type="submission" date="2018-03" db="EMBL/GenBank/DDBJ databases">
        <authorList>
            <person name="Zhou J."/>
            <person name="Li X."/>
            <person name="Xue M."/>
            <person name="Yin J."/>
        </authorList>
    </citation>
    <scope>NUCLEOTIDE SEQUENCE</scope>
</reference>
<keyword evidence="8 13" id="KW-0732">Signal</keyword>
<evidence type="ECO:0000256" key="3">
    <source>
        <dbReference type="ARBA" id="ARBA00005220"/>
    </source>
</evidence>
<proteinExistence type="evidence at transcript level"/>